<keyword evidence="1" id="KW-1133">Transmembrane helix</keyword>
<evidence type="ECO:0000313" key="3">
    <source>
        <dbReference type="EMBL" id="MDT7517870.1"/>
    </source>
</evidence>
<dbReference type="InterPro" id="IPR000160">
    <property type="entry name" value="GGDEF_dom"/>
</dbReference>
<dbReference type="PANTHER" id="PTHR46663:SF2">
    <property type="entry name" value="GGDEF DOMAIN-CONTAINING PROTEIN"/>
    <property type="match status" value="1"/>
</dbReference>
<dbReference type="NCBIfam" id="TIGR00254">
    <property type="entry name" value="GGDEF"/>
    <property type="match status" value="1"/>
</dbReference>
<dbReference type="SMART" id="SM00267">
    <property type="entry name" value="GGDEF"/>
    <property type="match status" value="1"/>
</dbReference>
<keyword evidence="1" id="KW-0812">Transmembrane</keyword>
<dbReference type="InterPro" id="IPR029787">
    <property type="entry name" value="Nucleotide_cyclase"/>
</dbReference>
<comment type="caution">
    <text evidence="3">The sequence shown here is derived from an EMBL/GenBank/DDBJ whole genome shotgun (WGS) entry which is preliminary data.</text>
</comment>
<dbReference type="EC" id="2.7.7.65" evidence="3"/>
<dbReference type="RefSeq" id="WP_313873670.1">
    <property type="nucleotide sequence ID" value="NZ_JAVBIK010000001.1"/>
</dbReference>
<organism evidence="3 4">
    <name type="scientific">Rhodoferax potami</name>
    <dbReference type="NCBI Taxonomy" id="3068338"/>
    <lineage>
        <taxon>Bacteria</taxon>
        <taxon>Pseudomonadati</taxon>
        <taxon>Pseudomonadota</taxon>
        <taxon>Betaproteobacteria</taxon>
        <taxon>Burkholderiales</taxon>
        <taxon>Comamonadaceae</taxon>
        <taxon>Rhodoferax</taxon>
    </lineage>
</organism>
<dbReference type="EMBL" id="JAVBIK010000001">
    <property type="protein sequence ID" value="MDT7517870.1"/>
    <property type="molecule type" value="Genomic_DNA"/>
</dbReference>
<dbReference type="SUPFAM" id="SSF55073">
    <property type="entry name" value="Nucleotide cyclase"/>
    <property type="match status" value="1"/>
</dbReference>
<gene>
    <name evidence="3" type="ORF">RAE19_03800</name>
</gene>
<keyword evidence="3" id="KW-0548">Nucleotidyltransferase</keyword>
<feature type="transmembrane region" description="Helical" evidence="1">
    <location>
        <begin position="279"/>
        <end position="301"/>
    </location>
</feature>
<dbReference type="Proteomes" id="UP001321700">
    <property type="component" value="Unassembled WGS sequence"/>
</dbReference>
<dbReference type="Pfam" id="PF00990">
    <property type="entry name" value="GGDEF"/>
    <property type="match status" value="1"/>
</dbReference>
<accession>A0ABU3KJB2</accession>
<feature type="transmembrane region" description="Helical" evidence="1">
    <location>
        <begin position="20"/>
        <end position="37"/>
    </location>
</feature>
<keyword evidence="4" id="KW-1185">Reference proteome</keyword>
<dbReference type="Gene3D" id="3.30.450.20">
    <property type="entry name" value="PAS domain"/>
    <property type="match status" value="1"/>
</dbReference>
<sequence length="520" mass="56518">MPNRIRVRRSVSLRRALRMLVIFSVLPTVLICAWLAYSNYRLQREGFEQQTVLLARAIQAEIERELAAIESGLKVMATAPELARGDLKAFHQHATNNVLAPDMALNYVLTDAKGLQVLNTLFPFGAALPKAGTPAQLQQVFAQRETVLTDLFKGVTTQAHIMAVGVPVVVNDKVVYSLNMGLTPDYINRLIAQRPLPDGWLIAVLDRSRTIVGRSRDPLKFIGQLVGLRVQQAMDGNSSGFLESVTKDNVPVFTGFSTSDRWGWTVVAAAPQRSLYDHLFAQLAQVLLGLVLALGLGFWLARRAGAKVMSSVQQLNDTALALGRGEDVSPPSLELQEAQAVGTAMLQAADAMRKVKFFAQHDALTELPNRLLFDELAQRSILSAMRHHGELALLAMDLDGFKKVNDTLGHSIGDEVLKTVAQRIGYTIRASDVAARIGGDEFIVLLDGVSQSDALQTAERLVHALCQPYYGVSVPLGVSIGLAMYPHHGSDLKSLMLGADSAMYAAKSAGKGQTHTAKPQ</sequence>
<name>A0ABU3KJB2_9BURK</name>
<dbReference type="CDD" id="cd01949">
    <property type="entry name" value="GGDEF"/>
    <property type="match status" value="1"/>
</dbReference>
<feature type="domain" description="GGDEF" evidence="2">
    <location>
        <begin position="389"/>
        <end position="519"/>
    </location>
</feature>
<dbReference type="PANTHER" id="PTHR46663">
    <property type="entry name" value="DIGUANYLATE CYCLASE DGCT-RELATED"/>
    <property type="match status" value="1"/>
</dbReference>
<dbReference type="InterPro" id="IPR052163">
    <property type="entry name" value="DGC-Regulatory_Protein"/>
</dbReference>
<dbReference type="GO" id="GO:0052621">
    <property type="term" value="F:diguanylate cyclase activity"/>
    <property type="evidence" value="ECO:0007669"/>
    <property type="project" value="UniProtKB-EC"/>
</dbReference>
<reference evidence="3 4" key="1">
    <citation type="submission" date="2023-08" db="EMBL/GenBank/DDBJ databases">
        <title>Rhodoferax potami sp. nov. and Rhodoferax mekongensis sp. nov., isolated from the Mekong River in Thailand.</title>
        <authorList>
            <person name="Kitikhun S."/>
            <person name="Charoenyingcharoen P."/>
            <person name="Siriarchawattana P."/>
            <person name="Likhitrattanapisal S."/>
            <person name="Nilsakha T."/>
            <person name="Chanpet A."/>
            <person name="Rattanawaree P."/>
            <person name="Ingsriswang S."/>
        </authorList>
    </citation>
    <scope>NUCLEOTIDE SEQUENCE [LARGE SCALE GENOMIC DNA]</scope>
    <source>
        <strain evidence="3 4">TBRC 17660</strain>
    </source>
</reference>
<proteinExistence type="predicted"/>
<dbReference type="Gene3D" id="3.30.70.270">
    <property type="match status" value="1"/>
</dbReference>
<protein>
    <submittedName>
        <fullName evidence="3">Diguanylate cyclase</fullName>
        <ecNumber evidence="3">2.7.7.65</ecNumber>
    </submittedName>
</protein>
<dbReference type="PROSITE" id="PS50887">
    <property type="entry name" value="GGDEF"/>
    <property type="match status" value="1"/>
</dbReference>
<dbReference type="CDD" id="cd18774">
    <property type="entry name" value="PDC2_HK_sensor"/>
    <property type="match status" value="1"/>
</dbReference>
<dbReference type="InterPro" id="IPR043128">
    <property type="entry name" value="Rev_trsase/Diguanyl_cyclase"/>
</dbReference>
<evidence type="ECO:0000313" key="4">
    <source>
        <dbReference type="Proteomes" id="UP001321700"/>
    </source>
</evidence>
<keyword evidence="1" id="KW-0472">Membrane</keyword>
<evidence type="ECO:0000259" key="2">
    <source>
        <dbReference type="PROSITE" id="PS50887"/>
    </source>
</evidence>
<evidence type="ECO:0000256" key="1">
    <source>
        <dbReference type="SAM" id="Phobius"/>
    </source>
</evidence>
<keyword evidence="3" id="KW-0808">Transferase</keyword>